<evidence type="ECO:0000259" key="4">
    <source>
        <dbReference type="PROSITE" id="PS51898"/>
    </source>
</evidence>
<keyword evidence="3" id="KW-0233">DNA recombination</keyword>
<feature type="domain" description="Tyr recombinase" evidence="4">
    <location>
        <begin position="167"/>
        <end position="375"/>
    </location>
</feature>
<dbReference type="Proteomes" id="UP000276542">
    <property type="component" value="Unassembled WGS sequence"/>
</dbReference>
<dbReference type="EMBL" id="QYRP01000002">
    <property type="protein sequence ID" value="RJS46553.1"/>
    <property type="molecule type" value="Genomic_DNA"/>
</dbReference>
<dbReference type="PANTHER" id="PTHR30349:SF64">
    <property type="entry name" value="PROPHAGE INTEGRASE INTD-RELATED"/>
    <property type="match status" value="1"/>
</dbReference>
<comment type="similarity">
    <text evidence="1">Belongs to the 'phage' integrase family.</text>
</comment>
<dbReference type="Gene3D" id="1.10.443.10">
    <property type="entry name" value="Intergrase catalytic core"/>
    <property type="match status" value="1"/>
</dbReference>
<dbReference type="InterPro" id="IPR013762">
    <property type="entry name" value="Integrase-like_cat_sf"/>
</dbReference>
<dbReference type="CDD" id="cd01189">
    <property type="entry name" value="INT_ICEBs1_C_like"/>
    <property type="match status" value="1"/>
</dbReference>
<dbReference type="AlphaFoldDB" id="A0A3A5H7B6"/>
<evidence type="ECO:0000256" key="2">
    <source>
        <dbReference type="ARBA" id="ARBA00023125"/>
    </source>
</evidence>
<dbReference type="InterPro" id="IPR010998">
    <property type="entry name" value="Integrase_recombinase_N"/>
</dbReference>
<dbReference type="RefSeq" id="WP_120060524.1">
    <property type="nucleotide sequence ID" value="NZ_QYRP01000002.1"/>
</dbReference>
<evidence type="ECO:0000256" key="1">
    <source>
        <dbReference type="ARBA" id="ARBA00008857"/>
    </source>
</evidence>
<dbReference type="InterPro" id="IPR002104">
    <property type="entry name" value="Integrase_catalytic"/>
</dbReference>
<comment type="caution">
    <text evidence="5">The sequence shown here is derived from an EMBL/GenBank/DDBJ whole genome shotgun (WGS) entry which is preliminary data.</text>
</comment>
<reference evidence="6" key="1">
    <citation type="submission" date="2018-09" db="EMBL/GenBank/DDBJ databases">
        <authorList>
            <person name="Zhu H."/>
        </authorList>
    </citation>
    <scope>NUCLEOTIDE SEQUENCE [LARGE SCALE GENOMIC DNA]</scope>
    <source>
        <strain evidence="6">K1W22B-1</strain>
    </source>
</reference>
<dbReference type="InterPro" id="IPR050090">
    <property type="entry name" value="Tyrosine_recombinase_XerCD"/>
</dbReference>
<dbReference type="PANTHER" id="PTHR30349">
    <property type="entry name" value="PHAGE INTEGRASE-RELATED"/>
    <property type="match status" value="1"/>
</dbReference>
<evidence type="ECO:0000313" key="6">
    <source>
        <dbReference type="Proteomes" id="UP000276542"/>
    </source>
</evidence>
<keyword evidence="2" id="KW-0238">DNA-binding</keyword>
<name>A0A3A5H7B6_9ACTN</name>
<accession>A0A3A5H7B6</accession>
<dbReference type="Gene3D" id="1.10.150.130">
    <property type="match status" value="1"/>
</dbReference>
<evidence type="ECO:0000313" key="5">
    <source>
        <dbReference type="EMBL" id="RJS46553.1"/>
    </source>
</evidence>
<dbReference type="GO" id="GO:0003677">
    <property type="term" value="F:DNA binding"/>
    <property type="evidence" value="ECO:0007669"/>
    <property type="project" value="UniProtKB-KW"/>
</dbReference>
<dbReference type="PROSITE" id="PS51898">
    <property type="entry name" value="TYR_RECOMBINASE"/>
    <property type="match status" value="1"/>
</dbReference>
<dbReference type="InterPro" id="IPR011010">
    <property type="entry name" value="DNA_brk_join_enz"/>
</dbReference>
<keyword evidence="6" id="KW-1185">Reference proteome</keyword>
<dbReference type="OrthoDB" id="1822491at2"/>
<organism evidence="5 6">
    <name type="scientific">Nocardioides cavernaquae</name>
    <dbReference type="NCBI Taxonomy" id="2321396"/>
    <lineage>
        <taxon>Bacteria</taxon>
        <taxon>Bacillati</taxon>
        <taxon>Actinomycetota</taxon>
        <taxon>Actinomycetes</taxon>
        <taxon>Propionibacteriales</taxon>
        <taxon>Nocardioidaceae</taxon>
        <taxon>Nocardioides</taxon>
    </lineage>
</organism>
<sequence length="391" mass="44014">MASVERLTRKHASGKTEIRYRVRWRDPDGRQKAKTFIRKGDADRFRSTIAADLVRDAYRDPDAGRVLFRTHAAEWLMAQTFTPATRDLIETRLRLHTLPVLGNTQLRDLRPSAIQSWLKGLDHLAVNYRRVLFDHVMTILNAAVDDGLIAKNPCKAPSVRKPALEQRKVVPWPPDQVNALIESIVARHQLVAVLAAGTGLRQGEIFGLSPSDFDLERDVIEVRRQVKLYRGHVRYFDLPKGGKTRTVALPGSVRQAFERHLEQWPTADVTHPWAKPDGDPVTFRLFFATTTGQALKRDVFNEGTWWPALRRIGVLPSRETGCHALRHFYASTLLDAGVSIKVVSEYLGHADPAFTLRTYTHLMPNSDGRVRNAVDAAICVPNVYPDAASTA</sequence>
<dbReference type="SUPFAM" id="SSF56349">
    <property type="entry name" value="DNA breaking-rejoining enzymes"/>
    <property type="match status" value="1"/>
</dbReference>
<gene>
    <name evidence="5" type="ORF">D4739_10240</name>
</gene>
<evidence type="ECO:0000256" key="3">
    <source>
        <dbReference type="ARBA" id="ARBA00023172"/>
    </source>
</evidence>
<protein>
    <submittedName>
        <fullName evidence="5">Site-specific integrase</fullName>
    </submittedName>
</protein>
<dbReference type="GO" id="GO:0015074">
    <property type="term" value="P:DNA integration"/>
    <property type="evidence" value="ECO:0007669"/>
    <property type="project" value="UniProtKB-KW"/>
</dbReference>
<dbReference type="GO" id="GO:0006310">
    <property type="term" value="P:DNA recombination"/>
    <property type="evidence" value="ECO:0007669"/>
    <property type="project" value="UniProtKB-KW"/>
</dbReference>
<dbReference type="Pfam" id="PF00589">
    <property type="entry name" value="Phage_integrase"/>
    <property type="match status" value="1"/>
</dbReference>
<proteinExistence type="inferred from homology"/>